<keyword evidence="1" id="KW-0175">Coiled coil</keyword>
<dbReference type="AlphaFoldDB" id="Q59HN0"/>
<dbReference type="EMBL" id="AB208028">
    <property type="protein sequence ID" value="BAD91408.1"/>
    <property type="molecule type" value="Genomic_DNA"/>
</dbReference>
<evidence type="ECO:0000256" key="1">
    <source>
        <dbReference type="SAM" id="Coils"/>
    </source>
</evidence>
<sequence length="133" mass="15680">MLKLYTCFMNKTELAKRLGVSRQTVYKVLQRAGLHNDDLYKLDDKQIEDLKGFVNQRSVNSRPYKPDKNVNDSVHDIDYQKIIDEKSQTISKLLTMLDQEQKLHSSTQAKLKELEGEKLIAEKKPQKKHWWSF</sequence>
<dbReference type="Pfam" id="PF02796">
    <property type="entry name" value="HTH_7"/>
    <property type="match status" value="1"/>
</dbReference>
<dbReference type="Gene3D" id="1.10.10.60">
    <property type="entry name" value="Homeodomain-like"/>
    <property type="match status" value="1"/>
</dbReference>
<evidence type="ECO:0000259" key="2">
    <source>
        <dbReference type="Pfam" id="PF02796"/>
    </source>
</evidence>
<dbReference type="InterPro" id="IPR006120">
    <property type="entry name" value="Resolvase_HTH_dom"/>
</dbReference>
<dbReference type="GO" id="GO:0003677">
    <property type="term" value="F:DNA binding"/>
    <property type="evidence" value="ECO:0007669"/>
    <property type="project" value="InterPro"/>
</dbReference>
<evidence type="ECO:0000313" key="3">
    <source>
        <dbReference type="EMBL" id="BAD91408.1"/>
    </source>
</evidence>
<geneLocation type="plasmid" evidence="3">
    <name>pOM1</name>
</geneLocation>
<reference evidence="3" key="1">
    <citation type="submission" date="2005-03" db="EMBL/GenBank/DDBJ databases">
        <title>Oenococcus oeni plasmid pOM1.</title>
        <authorList>
            <person name="Ikeda T."/>
            <person name="Oda M."/>
        </authorList>
    </citation>
    <scope>NUCLEOTIDE SEQUENCE</scope>
    <source>
        <strain evidence="3">M1</strain>
        <plasmid evidence="3">pOM1</plasmid>
    </source>
</reference>
<feature type="coiled-coil region" evidence="1">
    <location>
        <begin position="97"/>
        <end position="124"/>
    </location>
</feature>
<feature type="domain" description="Resolvase HTH" evidence="2">
    <location>
        <begin position="4"/>
        <end position="29"/>
    </location>
</feature>
<name>Q59HN0_OENOE</name>
<protein>
    <recommendedName>
        <fullName evidence="2">Resolvase HTH domain-containing protein</fullName>
    </recommendedName>
</protein>
<proteinExistence type="predicted"/>
<organism evidence="3">
    <name type="scientific">Oenococcus oeni</name>
    <name type="common">Leuconostoc oenos</name>
    <dbReference type="NCBI Taxonomy" id="1247"/>
    <lineage>
        <taxon>Bacteria</taxon>
        <taxon>Bacillati</taxon>
        <taxon>Bacillota</taxon>
        <taxon>Bacilli</taxon>
        <taxon>Lactobacillales</taxon>
        <taxon>Lactobacillaceae</taxon>
        <taxon>Oenococcus</taxon>
    </lineage>
</organism>
<dbReference type="GO" id="GO:0000150">
    <property type="term" value="F:DNA strand exchange activity"/>
    <property type="evidence" value="ECO:0007669"/>
    <property type="project" value="InterPro"/>
</dbReference>
<accession>Q59HN0</accession>
<keyword evidence="3" id="KW-0614">Plasmid</keyword>